<keyword evidence="1" id="KW-0677">Repeat</keyword>
<proteinExistence type="predicted"/>
<dbReference type="InterPro" id="IPR019734">
    <property type="entry name" value="TPR_rpt"/>
</dbReference>
<evidence type="ECO:0000256" key="3">
    <source>
        <dbReference type="PROSITE-ProRule" id="PRU00339"/>
    </source>
</evidence>
<feature type="repeat" description="TPR" evidence="3">
    <location>
        <begin position="168"/>
        <end position="201"/>
    </location>
</feature>
<dbReference type="InterPro" id="IPR011990">
    <property type="entry name" value="TPR-like_helical_dom_sf"/>
</dbReference>
<keyword evidence="4" id="KW-0449">Lipoprotein</keyword>
<feature type="repeat" description="TPR" evidence="3">
    <location>
        <begin position="576"/>
        <end position="609"/>
    </location>
</feature>
<evidence type="ECO:0000256" key="2">
    <source>
        <dbReference type="ARBA" id="ARBA00022803"/>
    </source>
</evidence>
<dbReference type="Pfam" id="PF14559">
    <property type="entry name" value="TPR_19"/>
    <property type="match status" value="6"/>
</dbReference>
<protein>
    <submittedName>
        <fullName evidence="4">Putative PEP-CTERM system TPR-repeat lipoprotein</fullName>
    </submittedName>
</protein>
<reference evidence="4" key="1">
    <citation type="journal article" date="2011" name="J. Bacteriol.">
        <title>Long-chain N-acyl amino acid synthases are linked to the putative PEP-CTERM/exosortase protein-sorting system in Gram-negative bacteria.</title>
        <authorList>
            <person name="Craig J.W."/>
            <person name="Cherry M.A."/>
            <person name="Brady S.F."/>
        </authorList>
    </citation>
    <scope>NUCLEOTIDE SEQUENCE</scope>
</reference>
<dbReference type="InterPro" id="IPR014266">
    <property type="entry name" value="PEP-CTERM_TPR_PrsT"/>
</dbReference>
<dbReference type="SUPFAM" id="SSF48452">
    <property type="entry name" value="TPR-like"/>
    <property type="match status" value="6"/>
</dbReference>
<accession>G4WVF2</accession>
<dbReference type="EMBL" id="JF429408">
    <property type="protein sequence ID" value="AEQ20404.1"/>
    <property type="molecule type" value="Genomic_DNA"/>
</dbReference>
<dbReference type="InterPro" id="IPR051012">
    <property type="entry name" value="CellSynth/LPSAsmb/PSIAsmb"/>
</dbReference>
<feature type="repeat" description="TPR" evidence="3">
    <location>
        <begin position="338"/>
        <end position="371"/>
    </location>
</feature>
<name>G4WVF2_9BACT</name>
<evidence type="ECO:0000256" key="1">
    <source>
        <dbReference type="ARBA" id="ARBA00022737"/>
    </source>
</evidence>
<evidence type="ECO:0000313" key="4">
    <source>
        <dbReference type="EMBL" id="AEQ20404.1"/>
    </source>
</evidence>
<dbReference type="PROSITE" id="PS50005">
    <property type="entry name" value="TPR"/>
    <property type="match status" value="4"/>
</dbReference>
<dbReference type="Pfam" id="PF13174">
    <property type="entry name" value="TPR_6"/>
    <property type="match status" value="1"/>
</dbReference>
<dbReference type="PANTHER" id="PTHR45586:SF1">
    <property type="entry name" value="LIPOPOLYSACCHARIDE ASSEMBLY PROTEIN B"/>
    <property type="match status" value="1"/>
</dbReference>
<keyword evidence="2 3" id="KW-0802">TPR repeat</keyword>
<dbReference type="Gene3D" id="1.25.40.10">
    <property type="entry name" value="Tetratricopeptide repeat domain"/>
    <property type="match status" value="4"/>
</dbReference>
<dbReference type="PANTHER" id="PTHR45586">
    <property type="entry name" value="TPR REPEAT-CONTAINING PROTEIN PA4667"/>
    <property type="match status" value="1"/>
</dbReference>
<dbReference type="AlphaFoldDB" id="G4WVF2"/>
<dbReference type="NCBIfam" id="TIGR02917">
    <property type="entry name" value="PEP_TPR_lipo"/>
    <property type="match status" value="1"/>
</dbReference>
<organism evidence="4">
    <name type="scientific">uncultured bacterium CSL11</name>
    <dbReference type="NCBI Taxonomy" id="1091566"/>
    <lineage>
        <taxon>Bacteria</taxon>
        <taxon>environmental samples</taxon>
    </lineage>
</organism>
<feature type="repeat" description="TPR" evidence="3">
    <location>
        <begin position="610"/>
        <end position="643"/>
    </location>
</feature>
<dbReference type="SMART" id="SM00028">
    <property type="entry name" value="TPR"/>
    <property type="match status" value="15"/>
</dbReference>
<sequence>MESAKEYLAKNDRNAAVIQLKTALQKKPDYAEARFLLGKALLETGDIASAEKELRKAAELKYPLDQIAPPLARAVLFRGAYRKVIDEFGKTEVTSPLSKAEFQTTLGQAWLGLGNAEAARASFAQAQAAIPNYPMAVLGEARFKVLQGDVQGANALVEGALARSPDLIEGWLFKGDLARAQGRLDDALAAYRKALEIRPTYVAALSRIVSVLLLQGKTDEAGKQLDALKMVAPKHPQTLYLRALLNLREKKYPAAREAVQQFLRAWPDNVQGLMLSASIDYDLRSFAQAEAELQRVLQRVPTEKLARVMLVRTYIQSGQPARAQDALKPLLEAGDEDSDILTLAGEVFTRNGDHSQAARYFAKAAALDPKNSGKRTSLALSRIAASNNEQAFHDLQDAAAADSGIRADLALIAASTSKGRYDMAMDAIAALEKKPPGKALANNLRGSVLVAKGDTAGARKSFEQAAAQDPADFTAASNLANLDLADQKPVEAKKRFEAVLAKDPKNTSALLALAELRARTGAAPAEVVALIGKAVTADPTNTAPRLALITYYMNAKEPRKAVAAAQDALAAMPDRAELLYAAGQAQQAAGDSNQAAKSYSKLAQVRPGSPLPYMKEAEAQIANKDYDGALQSLRKALEIKPDLLDAQRALVAVYFLKDRVDDALGVARDVQKQRPTEAIGYVLEGDIYASKKQWTEAVNVYRKGLSRTANTDLAAKTAAAMNSAGKVSEADTFASAWVKDHPKDTRFRAFLAESAVVKGDFATAVRQYKLILEVTPDDAVVLNNLAWASGELKDPKAVSYAEKANRLVPDNPAFLDTLGVLLVANGEMKRGVESLQRATALAPNAPALRFNLARALLKDGQKEAAKKELEILAKLGDKFPGHAEVTKLKEGL</sequence>